<name>A0A0H2R2U7_9AGAM</name>
<dbReference type="Proteomes" id="UP000053477">
    <property type="component" value="Unassembled WGS sequence"/>
</dbReference>
<evidence type="ECO:0000313" key="2">
    <source>
        <dbReference type="Proteomes" id="UP000053477"/>
    </source>
</evidence>
<gene>
    <name evidence="1" type="ORF">SCHPADRAFT_699465</name>
</gene>
<dbReference type="EMBL" id="KQ086234">
    <property type="protein sequence ID" value="KLO06129.1"/>
    <property type="molecule type" value="Genomic_DNA"/>
</dbReference>
<accession>A0A0H2R2U7</accession>
<dbReference type="AlphaFoldDB" id="A0A0H2R2U7"/>
<organism evidence="1 2">
    <name type="scientific">Schizopora paradoxa</name>
    <dbReference type="NCBI Taxonomy" id="27342"/>
    <lineage>
        <taxon>Eukaryota</taxon>
        <taxon>Fungi</taxon>
        <taxon>Dikarya</taxon>
        <taxon>Basidiomycota</taxon>
        <taxon>Agaricomycotina</taxon>
        <taxon>Agaricomycetes</taxon>
        <taxon>Hymenochaetales</taxon>
        <taxon>Schizoporaceae</taxon>
        <taxon>Schizopora</taxon>
    </lineage>
</organism>
<proteinExistence type="predicted"/>
<sequence length="118" mass="13824">MTYYAGDFQNATGFTTPGPDRKCVYFHIDYGRRTQLPMHESKLRELIQRCLEDEREGCPGKEAILWYVEKLRTDRMKMYLLDPVYDDAGTYAYLDGMLTSEGAPTSYFYQLKIPLLRN</sequence>
<protein>
    <submittedName>
        <fullName evidence="1">Uncharacterized protein</fullName>
    </submittedName>
</protein>
<evidence type="ECO:0000313" key="1">
    <source>
        <dbReference type="EMBL" id="KLO06129.1"/>
    </source>
</evidence>
<reference evidence="1 2" key="1">
    <citation type="submission" date="2015-04" db="EMBL/GenBank/DDBJ databases">
        <title>Complete genome sequence of Schizopora paradoxa KUC8140, a cosmopolitan wood degrader in East Asia.</title>
        <authorList>
            <consortium name="DOE Joint Genome Institute"/>
            <person name="Min B."/>
            <person name="Park H."/>
            <person name="Jang Y."/>
            <person name="Kim J.-J."/>
            <person name="Kim K.H."/>
            <person name="Pangilinan J."/>
            <person name="Lipzen A."/>
            <person name="Riley R."/>
            <person name="Grigoriev I.V."/>
            <person name="Spatafora J.W."/>
            <person name="Choi I.-G."/>
        </authorList>
    </citation>
    <scope>NUCLEOTIDE SEQUENCE [LARGE SCALE GENOMIC DNA]</scope>
    <source>
        <strain evidence="1 2">KUC8140</strain>
    </source>
</reference>
<keyword evidence="2" id="KW-1185">Reference proteome</keyword>
<dbReference type="InParanoid" id="A0A0H2R2U7"/>